<dbReference type="PROSITE" id="PS50088">
    <property type="entry name" value="ANK_REPEAT"/>
    <property type="match status" value="1"/>
</dbReference>
<dbReference type="SUPFAM" id="SSF48403">
    <property type="entry name" value="Ankyrin repeat"/>
    <property type="match status" value="1"/>
</dbReference>
<dbReference type="InterPro" id="IPR024862">
    <property type="entry name" value="TRPV"/>
</dbReference>
<evidence type="ECO:0000256" key="13">
    <source>
        <dbReference type="ARBA" id="ARBA00022989"/>
    </source>
</evidence>
<evidence type="ECO:0000256" key="9">
    <source>
        <dbReference type="ARBA" id="ARBA00022741"/>
    </source>
</evidence>
<keyword evidence="13 21" id="KW-1133">Transmembrane helix</keyword>
<dbReference type="InterPro" id="IPR036770">
    <property type="entry name" value="Ankyrin_rpt-contain_sf"/>
</dbReference>
<dbReference type="PANTHER" id="PTHR10582:SF4">
    <property type="entry name" value="TRANSIENT RECEPTOR POTENTIAL CATION CHANNEL SUBFAMILY V MEMBER 4"/>
    <property type="match status" value="1"/>
</dbReference>
<keyword evidence="4" id="KW-0109">Calcium transport</keyword>
<evidence type="ECO:0000256" key="18">
    <source>
        <dbReference type="ARBA" id="ARBA00036634"/>
    </source>
</evidence>
<reference evidence="23" key="2">
    <citation type="submission" date="2025-09" db="UniProtKB">
        <authorList>
            <consortium name="Ensembl"/>
        </authorList>
    </citation>
    <scope>IDENTIFICATION</scope>
</reference>
<name>A0A671SF38_9TELE</name>
<accession>A0A671SF38</accession>
<evidence type="ECO:0000256" key="15">
    <source>
        <dbReference type="ARBA" id="ARBA00023065"/>
    </source>
</evidence>
<keyword evidence="8" id="KW-0677">Repeat</keyword>
<keyword evidence="15" id="KW-0406">Ion transport</keyword>
<keyword evidence="10" id="KW-0106">Calcium</keyword>
<comment type="subcellular location">
    <subcellularLocation>
        <location evidence="1">Cell membrane</location>
        <topology evidence="1">Multi-pass membrane protein</topology>
    </subcellularLocation>
</comment>
<dbReference type="GO" id="GO:0007015">
    <property type="term" value="P:actin filament organization"/>
    <property type="evidence" value="ECO:0007669"/>
    <property type="project" value="TreeGrafter"/>
</dbReference>
<evidence type="ECO:0000256" key="12">
    <source>
        <dbReference type="ARBA" id="ARBA00022860"/>
    </source>
</evidence>
<keyword evidence="24" id="KW-1185">Reference proteome</keyword>
<organism evidence="23 24">
    <name type="scientific">Sinocyclocheilus anshuiensis</name>
    <dbReference type="NCBI Taxonomy" id="1608454"/>
    <lineage>
        <taxon>Eukaryota</taxon>
        <taxon>Metazoa</taxon>
        <taxon>Chordata</taxon>
        <taxon>Craniata</taxon>
        <taxon>Vertebrata</taxon>
        <taxon>Euteleostomi</taxon>
        <taxon>Actinopterygii</taxon>
        <taxon>Neopterygii</taxon>
        <taxon>Teleostei</taxon>
        <taxon>Ostariophysi</taxon>
        <taxon>Cypriniformes</taxon>
        <taxon>Cyprinidae</taxon>
        <taxon>Cyprininae</taxon>
        <taxon>Sinocyclocheilus</taxon>
    </lineage>
</organism>
<dbReference type="GO" id="GO:0005516">
    <property type="term" value="F:calmodulin binding"/>
    <property type="evidence" value="ECO:0007669"/>
    <property type="project" value="UniProtKB-KW"/>
</dbReference>
<feature type="region of interest" description="Disordered" evidence="20">
    <location>
        <begin position="606"/>
        <end position="631"/>
    </location>
</feature>
<feature type="transmembrane region" description="Helical" evidence="21">
    <location>
        <begin position="426"/>
        <end position="450"/>
    </location>
</feature>
<evidence type="ECO:0000256" key="7">
    <source>
        <dbReference type="ARBA" id="ARBA00022723"/>
    </source>
</evidence>
<keyword evidence="9" id="KW-0547">Nucleotide-binding</keyword>
<dbReference type="InterPro" id="IPR008347">
    <property type="entry name" value="TrpV1-4"/>
</dbReference>
<evidence type="ECO:0000313" key="24">
    <source>
        <dbReference type="Proteomes" id="UP000472260"/>
    </source>
</evidence>
<evidence type="ECO:0000256" key="4">
    <source>
        <dbReference type="ARBA" id="ARBA00022568"/>
    </source>
</evidence>
<dbReference type="GO" id="GO:0046872">
    <property type="term" value="F:metal ion binding"/>
    <property type="evidence" value="ECO:0007669"/>
    <property type="project" value="UniProtKB-KW"/>
</dbReference>
<reference evidence="23" key="1">
    <citation type="submission" date="2025-08" db="UniProtKB">
        <authorList>
            <consortium name="Ensembl"/>
        </authorList>
    </citation>
    <scope>IDENTIFICATION</scope>
</reference>
<keyword evidence="14 19" id="KW-0040">ANK repeat</keyword>
<dbReference type="Gene3D" id="1.25.40.20">
    <property type="entry name" value="Ankyrin repeat-containing domain"/>
    <property type="match status" value="1"/>
</dbReference>
<keyword evidence="7" id="KW-0479">Metal-binding</keyword>
<sequence>MSCDEGSPEPPVLKVFNRWLLFEAVSRADRGALDGLLQYLQSHEKRLIDEEFKEPSTGKTCLPKALLNLHNGHNDTIPVLLDIAEQTGNLREFINTPFRDVYYRGQTALHIAIERRCKQYVELLVEKGADVHAQARGRFFQPREEGGYFYFGELPLSLAACTNQPDMVHYLTENSHKTADLRRQDLRGNTVLHALVHIADNTRDNTHFVTKMYDLLLIKCVKLYPDCNLENVLNNDGMSPLMMAAKLGKIGVFQHIIRREIKDEEARHLSRKFKDWAYGPVYSNLYDLSSLDTCGEEVSVLEILVYNSKIENRHEMLAVEPINELLRAKWQKFAAVTFYISVFSYLVTMIIFTLVAYYRPSVGTPPYAYNTTEDKVRLAGEIITVASGYFFFFVRSHFRLSLLKATVVSITKNLYIMIQKILIKDLFRFLLVYVLFMIGYASALVSLLTICPDKKTCNDSCPKYPECRDANTFSEFLLDLFKLTIGIGELDDMLKGAQDPVVFLILLVTYIILTFVLLLNMLIALMGETVGQVSKESKQIWKLQWATTILDIERSFPVCLRKSFRVGEMVTVGKGLDGTPDKRWCFRVDEVKWSHWNQNLGIINEDPGQKDHYEQTQGGRGLRRGCTNSEH</sequence>
<dbReference type="GO" id="GO:0005929">
    <property type="term" value="C:cilium"/>
    <property type="evidence" value="ECO:0007669"/>
    <property type="project" value="TreeGrafter"/>
</dbReference>
<keyword evidence="11" id="KW-0067">ATP-binding</keyword>
<evidence type="ECO:0000256" key="3">
    <source>
        <dbReference type="ARBA" id="ARBA00022475"/>
    </source>
</evidence>
<feature type="transmembrane region" description="Helical" evidence="21">
    <location>
        <begin position="333"/>
        <end position="358"/>
    </location>
</feature>
<feature type="domain" description="Ion transport" evidence="22">
    <location>
        <begin position="337"/>
        <end position="537"/>
    </location>
</feature>
<dbReference type="InterPro" id="IPR005821">
    <property type="entry name" value="Ion_trans_dom"/>
</dbReference>
<evidence type="ECO:0000256" key="20">
    <source>
        <dbReference type="SAM" id="MobiDB-lite"/>
    </source>
</evidence>
<feature type="transmembrane region" description="Helical" evidence="21">
    <location>
        <begin position="378"/>
        <end position="394"/>
    </location>
</feature>
<dbReference type="FunFam" id="1.10.287.70:FF:000074">
    <property type="entry name" value="Transient receptor potential cation channel subfamily V member 1"/>
    <property type="match status" value="1"/>
</dbReference>
<dbReference type="AlphaFoldDB" id="A0A671SF38"/>
<evidence type="ECO:0000313" key="23">
    <source>
        <dbReference type="Ensembl" id="ENSSANP00000094854.1"/>
    </source>
</evidence>
<dbReference type="PANTHER" id="PTHR10582">
    <property type="entry name" value="TRANSIENT RECEPTOR POTENTIAL ION CHANNEL PROTEIN"/>
    <property type="match status" value="1"/>
</dbReference>
<dbReference type="Ensembl" id="ENSSANT00000100723.1">
    <property type="protein sequence ID" value="ENSSANP00000094854.1"/>
    <property type="gene ID" value="ENSSANG00000046660.1"/>
</dbReference>
<dbReference type="GO" id="GO:0005524">
    <property type="term" value="F:ATP binding"/>
    <property type="evidence" value="ECO:0007669"/>
    <property type="project" value="UniProtKB-KW"/>
</dbReference>
<evidence type="ECO:0000256" key="17">
    <source>
        <dbReference type="ARBA" id="ARBA00023303"/>
    </source>
</evidence>
<evidence type="ECO:0000256" key="21">
    <source>
        <dbReference type="SAM" id="Phobius"/>
    </source>
</evidence>
<gene>
    <name evidence="23" type="primary">LOC107672638</name>
</gene>
<evidence type="ECO:0000256" key="11">
    <source>
        <dbReference type="ARBA" id="ARBA00022840"/>
    </source>
</evidence>
<evidence type="ECO:0000256" key="6">
    <source>
        <dbReference type="ARBA" id="ARBA00022692"/>
    </source>
</evidence>
<keyword evidence="6 21" id="KW-0812">Transmembrane</keyword>
<evidence type="ECO:0000256" key="2">
    <source>
        <dbReference type="ARBA" id="ARBA00022448"/>
    </source>
</evidence>
<dbReference type="InterPro" id="IPR002110">
    <property type="entry name" value="Ankyrin_rpt"/>
</dbReference>
<evidence type="ECO:0000256" key="10">
    <source>
        <dbReference type="ARBA" id="ARBA00022837"/>
    </source>
</evidence>
<protein>
    <submittedName>
        <fullName evidence="23">Transient receptor potential cation channel subfamily V member 4-like</fullName>
    </submittedName>
</protein>
<evidence type="ECO:0000256" key="14">
    <source>
        <dbReference type="ARBA" id="ARBA00023043"/>
    </source>
</evidence>
<dbReference type="PRINTS" id="PR01768">
    <property type="entry name" value="TRPVRECEPTOR"/>
</dbReference>
<keyword evidence="5" id="KW-0107">Calcium channel</keyword>
<dbReference type="GO" id="GO:0005886">
    <property type="term" value="C:plasma membrane"/>
    <property type="evidence" value="ECO:0007669"/>
    <property type="project" value="UniProtKB-SubCell"/>
</dbReference>
<dbReference type="GO" id="GO:0007231">
    <property type="term" value="P:osmosensory signaling pathway"/>
    <property type="evidence" value="ECO:0007669"/>
    <property type="project" value="TreeGrafter"/>
</dbReference>
<keyword evidence="3" id="KW-1003">Cell membrane</keyword>
<evidence type="ECO:0000256" key="1">
    <source>
        <dbReference type="ARBA" id="ARBA00004651"/>
    </source>
</evidence>
<dbReference type="Pfam" id="PF00520">
    <property type="entry name" value="Ion_trans"/>
    <property type="match status" value="1"/>
</dbReference>
<keyword evidence="17" id="KW-0407">Ion channel</keyword>
<comment type="catalytic activity">
    <reaction evidence="18">
        <text>Ca(2+)(in) = Ca(2+)(out)</text>
        <dbReference type="Rhea" id="RHEA:29671"/>
        <dbReference type="ChEBI" id="CHEBI:29108"/>
    </reaction>
</comment>
<evidence type="ECO:0000256" key="16">
    <source>
        <dbReference type="ARBA" id="ARBA00023136"/>
    </source>
</evidence>
<evidence type="ECO:0000259" key="22">
    <source>
        <dbReference type="Pfam" id="PF00520"/>
    </source>
</evidence>
<keyword evidence="16 21" id="KW-0472">Membrane</keyword>
<dbReference type="GO" id="GO:0098703">
    <property type="term" value="P:calcium ion import across plasma membrane"/>
    <property type="evidence" value="ECO:0007669"/>
    <property type="project" value="TreeGrafter"/>
</dbReference>
<evidence type="ECO:0000256" key="19">
    <source>
        <dbReference type="PROSITE-ProRule" id="PRU00023"/>
    </source>
</evidence>
<keyword evidence="12" id="KW-0112">Calmodulin-binding</keyword>
<feature type="transmembrane region" description="Helical" evidence="21">
    <location>
        <begin position="501"/>
        <end position="525"/>
    </location>
</feature>
<evidence type="ECO:0000256" key="5">
    <source>
        <dbReference type="ARBA" id="ARBA00022673"/>
    </source>
</evidence>
<dbReference type="SMART" id="SM00248">
    <property type="entry name" value="ANK"/>
    <property type="match status" value="3"/>
</dbReference>
<proteinExistence type="predicted"/>
<keyword evidence="2" id="KW-0813">Transport</keyword>
<dbReference type="Proteomes" id="UP000472260">
    <property type="component" value="Unassembled WGS sequence"/>
</dbReference>
<dbReference type="FunFam" id="1.25.40.20:FF:000018">
    <property type="entry name" value="Transient receptor potential cation channel subfamily V member 1"/>
    <property type="match status" value="1"/>
</dbReference>
<dbReference type="Pfam" id="PF12796">
    <property type="entry name" value="Ank_2"/>
    <property type="match status" value="1"/>
</dbReference>
<dbReference type="PROSITE" id="PS50297">
    <property type="entry name" value="ANK_REP_REGION"/>
    <property type="match status" value="1"/>
</dbReference>
<dbReference type="Gene3D" id="1.10.287.70">
    <property type="match status" value="1"/>
</dbReference>
<dbReference type="GO" id="GO:0005262">
    <property type="term" value="F:calcium channel activity"/>
    <property type="evidence" value="ECO:0007669"/>
    <property type="project" value="UniProtKB-KW"/>
</dbReference>
<evidence type="ECO:0000256" key="8">
    <source>
        <dbReference type="ARBA" id="ARBA00022737"/>
    </source>
</evidence>
<feature type="repeat" description="ANK" evidence="19">
    <location>
        <begin position="104"/>
        <end position="136"/>
    </location>
</feature>